<comment type="caution">
    <text evidence="3">The sequence shown here is derived from an EMBL/GenBank/DDBJ whole genome shotgun (WGS) entry which is preliminary data.</text>
</comment>
<feature type="compositionally biased region" description="Low complexity" evidence="1">
    <location>
        <begin position="134"/>
        <end position="145"/>
    </location>
</feature>
<evidence type="ECO:0000256" key="2">
    <source>
        <dbReference type="SAM" id="Phobius"/>
    </source>
</evidence>
<organism evidence="3 4">
    <name type="scientific">Rhypophila decipiens</name>
    <dbReference type="NCBI Taxonomy" id="261697"/>
    <lineage>
        <taxon>Eukaryota</taxon>
        <taxon>Fungi</taxon>
        <taxon>Dikarya</taxon>
        <taxon>Ascomycota</taxon>
        <taxon>Pezizomycotina</taxon>
        <taxon>Sordariomycetes</taxon>
        <taxon>Sordariomycetidae</taxon>
        <taxon>Sordariales</taxon>
        <taxon>Naviculisporaceae</taxon>
        <taxon>Rhypophila</taxon>
    </lineage>
</organism>
<feature type="transmembrane region" description="Helical" evidence="2">
    <location>
        <begin position="1427"/>
        <end position="1447"/>
    </location>
</feature>
<feature type="region of interest" description="Disordered" evidence="1">
    <location>
        <begin position="127"/>
        <end position="151"/>
    </location>
</feature>
<gene>
    <name evidence="3" type="ORF">QBC37DRAFT_322240</name>
</gene>
<reference evidence="3" key="2">
    <citation type="submission" date="2023-05" db="EMBL/GenBank/DDBJ databases">
        <authorList>
            <consortium name="Lawrence Berkeley National Laboratory"/>
            <person name="Steindorff A."/>
            <person name="Hensen N."/>
            <person name="Bonometti L."/>
            <person name="Westerberg I."/>
            <person name="Brannstrom I.O."/>
            <person name="Guillou S."/>
            <person name="Cros-Aarteil S."/>
            <person name="Calhoun S."/>
            <person name="Haridas S."/>
            <person name="Kuo A."/>
            <person name="Mondo S."/>
            <person name="Pangilinan J."/>
            <person name="Riley R."/>
            <person name="Labutti K."/>
            <person name="Andreopoulos B."/>
            <person name="Lipzen A."/>
            <person name="Chen C."/>
            <person name="Yanf M."/>
            <person name="Daum C."/>
            <person name="Ng V."/>
            <person name="Clum A."/>
            <person name="Ohm R."/>
            <person name="Martin F."/>
            <person name="Silar P."/>
            <person name="Natvig D."/>
            <person name="Lalanne C."/>
            <person name="Gautier V."/>
            <person name="Ament-Velasquez S.L."/>
            <person name="Kruys A."/>
            <person name="Hutchinson M.I."/>
            <person name="Powell A.J."/>
            <person name="Barry K."/>
            <person name="Miller A.N."/>
            <person name="Grigoriev I.V."/>
            <person name="Debuchy R."/>
            <person name="Gladieux P."/>
            <person name="Thoren M.H."/>
            <person name="Johannesson H."/>
        </authorList>
    </citation>
    <scope>NUCLEOTIDE SEQUENCE</scope>
    <source>
        <strain evidence="3">PSN293</strain>
    </source>
</reference>
<protein>
    <submittedName>
        <fullName evidence="3">Uncharacterized protein</fullName>
    </submittedName>
</protein>
<keyword evidence="2" id="KW-1133">Transmembrane helix</keyword>
<evidence type="ECO:0000313" key="4">
    <source>
        <dbReference type="Proteomes" id="UP001301769"/>
    </source>
</evidence>
<feature type="transmembrane region" description="Helical" evidence="2">
    <location>
        <begin position="1394"/>
        <end position="1415"/>
    </location>
</feature>
<name>A0AAN6Y196_9PEZI</name>
<accession>A0AAN6Y196</accession>
<feature type="compositionally biased region" description="Polar residues" evidence="1">
    <location>
        <begin position="950"/>
        <end position="959"/>
    </location>
</feature>
<sequence>MSQTPGPEYVSYSQLSDLPACSFDFGNDGFAASCNYGGELLQMTAPSDDHGLVYARGDFEYSLYLALARGQKEKGGKSAFGLKVAPSDELAKHGEGPRFRPCCMVERGCFNYRWPFNEFCLHVDTPKPRPTSTPPTSTASSPGAPDVTSNKQKIAASPVGTFSLASYVRDGVLYQILRLSPTLQPGVAKTAELVLTVEPPMRLQSFLRLNQPDSKETEVGLKACEKHDACVSGGLPVTKDRGPVSDMHWRADLFRLESGRAMPIKLARLGKEKEKKDHVFKIGDDFDSLPRFQADLKSLDTNAHHIFVASFRLFEDSKTQPLTASLPPQTCLSPQSISDFVRNGEADAPGTAPLWQATFNERQESMDCVSELCEGSVVGRCLEKILRVDLVPATMPQSNQKHFTLVSNMFLKATVDLKSMFWKVRFLVKVDHLLCRRFKDHPLATAFQCQREHNTCMSESRTVEKYYTGQDQDMITAETTIRRIRYVIGEIATYIVRALLRPAPSPILLPEVHYGDPSHYYAMITLCYLVKHYPNAKWAWQDELSTTGKRWGLGILGDRLPRRKDNHLLCSNNMLTRVKYSMLEWLHYESISRLQHESRQTAEVRVIPSEWQASESRVKKAQATAKTELVHRIASAHVDSYRPDDEIADRLAFLAEELLGAEHSTARHVTERIARRVEEREYTREISLCRSNRASGGTDDGPWEVHALCHHSRLVVAHKRLCAAMTSDAREEAEMEVEHYRKKFYPFLTSEASLMPCWERNNSSARRGFLRSEATAVLASTILDIFEKDIEYHQHGNTESREPILSEPPPTAPSIALYGGSEAGGDAHTHHDNISVLADMRGHFRSRRGNTSSMRHLRRTGERANVEAILIRQLETLEKLANARGVERQINYLEFRPPCRYHPVEFFNSLDDAPELYSNEGIHHRESTIPVVIRETLARQTPPAVPPPSKTSGAVTTSEPLDSLEELLNKSEEETTNRLRELLVGRVKGSRPVDVADGDLWRLDVLEAAKLLRQLAVIDLKTPESLETFTPKPIREAHIVRVVSDSLIDQEVRHRFLLALTPYELPAGLLRLLVYVLHPEMLECFKNHRIQVSRFGVSSRQDTLTMHITLRSWSTRPYTGRPANTPPVYSPWFATKEDDKIHLPVNLRHHAEALGRFPKDLQLHVSSIGMSTNAFGDFSKCTIISSLLSQEQIDVKLGPLAQQIWDNFTHQPQTGRFLVFSLVLGMLTQAIVTHYTVLVNDFLKQTQLGDERLPSYLRDPEKLQDRDADAELRFTLWSLEALAKLNNTVSTSVTTLQEALAEITYACQINSPFAASSTGMLNVGGSKLRSAELESAIHTYLSPLERAYSDLAALQTKLSRKVDLSTRYSNSLSAILALRASRDSYNQNNTIQKLTYLTIGCLPVGLTAALFAVPTEQDVIMGHTGKGWFIGTVMISFAIIFAVAYWLDWLLGVLRMAKDDPRGLAARFTRKKKGGAVVTGRTFLGP</sequence>
<dbReference type="Proteomes" id="UP001301769">
    <property type="component" value="Unassembled WGS sequence"/>
</dbReference>
<keyword evidence="4" id="KW-1185">Reference proteome</keyword>
<keyword evidence="2" id="KW-0812">Transmembrane</keyword>
<feature type="region of interest" description="Disordered" evidence="1">
    <location>
        <begin position="940"/>
        <end position="959"/>
    </location>
</feature>
<keyword evidence="2" id="KW-0472">Membrane</keyword>
<dbReference type="EMBL" id="MU858176">
    <property type="protein sequence ID" value="KAK4210373.1"/>
    <property type="molecule type" value="Genomic_DNA"/>
</dbReference>
<evidence type="ECO:0000313" key="3">
    <source>
        <dbReference type="EMBL" id="KAK4210373.1"/>
    </source>
</evidence>
<feature type="transmembrane region" description="Helical" evidence="2">
    <location>
        <begin position="1217"/>
        <end position="1238"/>
    </location>
</feature>
<reference evidence="3" key="1">
    <citation type="journal article" date="2023" name="Mol. Phylogenet. Evol.">
        <title>Genome-scale phylogeny and comparative genomics of the fungal order Sordariales.</title>
        <authorList>
            <person name="Hensen N."/>
            <person name="Bonometti L."/>
            <person name="Westerberg I."/>
            <person name="Brannstrom I.O."/>
            <person name="Guillou S."/>
            <person name="Cros-Aarteil S."/>
            <person name="Calhoun S."/>
            <person name="Haridas S."/>
            <person name="Kuo A."/>
            <person name="Mondo S."/>
            <person name="Pangilinan J."/>
            <person name="Riley R."/>
            <person name="LaButti K."/>
            <person name="Andreopoulos B."/>
            <person name="Lipzen A."/>
            <person name="Chen C."/>
            <person name="Yan M."/>
            <person name="Daum C."/>
            <person name="Ng V."/>
            <person name="Clum A."/>
            <person name="Steindorff A."/>
            <person name="Ohm R.A."/>
            <person name="Martin F."/>
            <person name="Silar P."/>
            <person name="Natvig D.O."/>
            <person name="Lalanne C."/>
            <person name="Gautier V."/>
            <person name="Ament-Velasquez S.L."/>
            <person name="Kruys A."/>
            <person name="Hutchinson M.I."/>
            <person name="Powell A.J."/>
            <person name="Barry K."/>
            <person name="Miller A.N."/>
            <person name="Grigoriev I.V."/>
            <person name="Debuchy R."/>
            <person name="Gladieux P."/>
            <person name="Hiltunen Thoren M."/>
            <person name="Johannesson H."/>
        </authorList>
    </citation>
    <scope>NUCLEOTIDE SEQUENCE</scope>
    <source>
        <strain evidence="3">PSN293</strain>
    </source>
</reference>
<evidence type="ECO:0000256" key="1">
    <source>
        <dbReference type="SAM" id="MobiDB-lite"/>
    </source>
</evidence>
<proteinExistence type="predicted"/>